<gene>
    <name evidence="1" type="ORF">Celaphus_00019214</name>
</gene>
<dbReference type="InterPro" id="IPR042467">
    <property type="entry name" value="Peptidase_C65_otubain_sub2"/>
</dbReference>
<comment type="caution">
    <text evidence="1">The sequence shown here is derived from an EMBL/GenBank/DDBJ whole genome shotgun (WGS) entry which is preliminary data.</text>
</comment>
<name>A0A212C2P6_CEREH</name>
<dbReference type="Pfam" id="PF10275">
    <property type="entry name" value="Peptidase_C65"/>
    <property type="match status" value="1"/>
</dbReference>
<dbReference type="PANTHER" id="PTHR12931">
    <property type="entry name" value="UBIQUITIN THIOLESTERASE PROTEIN OTUB"/>
    <property type="match status" value="1"/>
</dbReference>
<evidence type="ECO:0000313" key="2">
    <source>
        <dbReference type="Proteomes" id="UP000242450"/>
    </source>
</evidence>
<proteinExistence type="predicted"/>
<keyword evidence="2" id="KW-1185">Reference proteome</keyword>
<dbReference type="InterPro" id="IPR038765">
    <property type="entry name" value="Papain-like_cys_pep_sf"/>
</dbReference>
<dbReference type="PANTHER" id="PTHR12931:SF19">
    <property type="entry name" value="UBIQUITIN THIOESTERASE OTUB1"/>
    <property type="match status" value="1"/>
</dbReference>
<dbReference type="GO" id="GO:0005634">
    <property type="term" value="C:nucleus"/>
    <property type="evidence" value="ECO:0007669"/>
    <property type="project" value="TreeGrafter"/>
</dbReference>
<dbReference type="InterPro" id="IPR019400">
    <property type="entry name" value="Peptidase_C65_otubain"/>
</dbReference>
<reference evidence="1 2" key="1">
    <citation type="journal article" date="2018" name="Mol. Genet. Genomics">
        <title>The red deer Cervus elaphus genome CerEla1.0: sequencing, annotating, genes, and chromosomes.</title>
        <authorList>
            <person name="Bana N.A."/>
            <person name="Nyiri A."/>
            <person name="Nagy J."/>
            <person name="Frank K."/>
            <person name="Nagy T."/>
            <person name="Steger V."/>
            <person name="Schiller M."/>
            <person name="Lakatos P."/>
            <person name="Sugar L."/>
            <person name="Horn P."/>
            <person name="Barta E."/>
            <person name="Orosz L."/>
        </authorList>
    </citation>
    <scope>NUCLEOTIDE SEQUENCE [LARGE SCALE GENOMIC DNA]</scope>
    <source>
        <strain evidence="1">Hungarian</strain>
    </source>
</reference>
<dbReference type="SUPFAM" id="SSF54001">
    <property type="entry name" value="Cysteine proteinases"/>
    <property type="match status" value="1"/>
</dbReference>
<evidence type="ECO:0000313" key="1">
    <source>
        <dbReference type="EMBL" id="OWK00263.1"/>
    </source>
</evidence>
<dbReference type="OrthoDB" id="18915at2759"/>
<dbReference type="Proteomes" id="UP000242450">
    <property type="component" value="Chromosome 32"/>
</dbReference>
<protein>
    <submittedName>
        <fullName evidence="1">Uncharacterized protein</fullName>
    </submittedName>
</protein>
<dbReference type="GO" id="GO:0004843">
    <property type="term" value="F:cysteine-type deubiquitinase activity"/>
    <property type="evidence" value="ECO:0007669"/>
    <property type="project" value="TreeGrafter"/>
</dbReference>
<dbReference type="Gene3D" id="1.20.1300.20">
    <property type="entry name" value="Peptidase C65 Otubain, subdomain 2"/>
    <property type="match status" value="1"/>
</dbReference>
<accession>A0A212C2P6</accession>
<dbReference type="GO" id="GO:0043130">
    <property type="term" value="F:ubiquitin binding"/>
    <property type="evidence" value="ECO:0007669"/>
    <property type="project" value="TreeGrafter"/>
</dbReference>
<dbReference type="AlphaFoldDB" id="A0A212C2P6"/>
<sequence length="246" mass="27641">MDMVVFKPTSSISRKDKVQSPTTAACNQETRLHDPLKIIFNSRHHGSADLIQQEIAVQNPLVSEQLELSVLRKECTEDDNICQQKVKDCHRKYSYIRKKRAGGNCFYHAFGFSHLKGLLDDSKESQQFKAVSAKSKEDEVSQGFTGLTVEDVHHTFMDLNERVEKQTSVADPLASFNDQSTLDHLVIFLWLLPSGSKFLEHFIEGAQCPHPGGGHGPQQGPHHAPRGLQPKVCLLCRPGHQDTLYE</sequence>
<dbReference type="GO" id="GO:0071108">
    <property type="term" value="P:protein K48-linked deubiquitination"/>
    <property type="evidence" value="ECO:0007669"/>
    <property type="project" value="TreeGrafter"/>
</dbReference>
<dbReference type="GO" id="GO:2000780">
    <property type="term" value="P:negative regulation of double-strand break repair"/>
    <property type="evidence" value="ECO:0007669"/>
    <property type="project" value="TreeGrafter"/>
</dbReference>
<organism evidence="1 2">
    <name type="scientific">Cervus elaphus hippelaphus</name>
    <name type="common">European red deer</name>
    <dbReference type="NCBI Taxonomy" id="46360"/>
    <lineage>
        <taxon>Eukaryota</taxon>
        <taxon>Metazoa</taxon>
        <taxon>Chordata</taxon>
        <taxon>Craniata</taxon>
        <taxon>Vertebrata</taxon>
        <taxon>Euteleostomi</taxon>
        <taxon>Mammalia</taxon>
        <taxon>Eutheria</taxon>
        <taxon>Laurasiatheria</taxon>
        <taxon>Artiodactyla</taxon>
        <taxon>Ruminantia</taxon>
        <taxon>Pecora</taxon>
        <taxon>Cervidae</taxon>
        <taxon>Cervinae</taxon>
        <taxon>Cervus</taxon>
    </lineage>
</organism>
<dbReference type="EMBL" id="MKHE01000032">
    <property type="protein sequence ID" value="OWK00263.1"/>
    <property type="molecule type" value="Genomic_DNA"/>
</dbReference>